<dbReference type="Pfam" id="PF03962">
    <property type="entry name" value="Mnd1"/>
    <property type="match status" value="1"/>
</dbReference>
<reference evidence="3" key="1">
    <citation type="journal article" date="2020" name="Stud. Mycol.">
        <title>101 Dothideomycetes genomes: a test case for predicting lifestyles and emergence of pathogens.</title>
        <authorList>
            <person name="Haridas S."/>
            <person name="Albert R."/>
            <person name="Binder M."/>
            <person name="Bloem J."/>
            <person name="Labutti K."/>
            <person name="Salamov A."/>
            <person name="Andreopoulos B."/>
            <person name="Baker S."/>
            <person name="Barry K."/>
            <person name="Bills G."/>
            <person name="Bluhm B."/>
            <person name="Cannon C."/>
            <person name="Castanera R."/>
            <person name="Culley D."/>
            <person name="Daum C."/>
            <person name="Ezra D."/>
            <person name="Gonzalez J."/>
            <person name="Henrissat B."/>
            <person name="Kuo A."/>
            <person name="Liang C."/>
            <person name="Lipzen A."/>
            <person name="Lutzoni F."/>
            <person name="Magnuson J."/>
            <person name="Mondo S."/>
            <person name="Nolan M."/>
            <person name="Ohm R."/>
            <person name="Pangilinan J."/>
            <person name="Park H.-J."/>
            <person name="Ramirez L."/>
            <person name="Alfaro M."/>
            <person name="Sun H."/>
            <person name="Tritt A."/>
            <person name="Yoshinaga Y."/>
            <person name="Zwiers L.-H."/>
            <person name="Turgeon B."/>
            <person name="Goodwin S."/>
            <person name="Spatafora J."/>
            <person name="Crous P."/>
            <person name="Grigoriev I."/>
        </authorList>
    </citation>
    <scope>NUCLEOTIDE SEQUENCE</scope>
    <source>
        <strain evidence="3">SCOH1-5</strain>
    </source>
</reference>
<evidence type="ECO:0000259" key="2">
    <source>
        <dbReference type="Pfam" id="PF03962"/>
    </source>
</evidence>
<organism evidence="3 4">
    <name type="scientific">Cercospora zeae-maydis SCOH1-5</name>
    <dbReference type="NCBI Taxonomy" id="717836"/>
    <lineage>
        <taxon>Eukaryota</taxon>
        <taxon>Fungi</taxon>
        <taxon>Dikarya</taxon>
        <taxon>Ascomycota</taxon>
        <taxon>Pezizomycotina</taxon>
        <taxon>Dothideomycetes</taxon>
        <taxon>Dothideomycetidae</taxon>
        <taxon>Mycosphaerellales</taxon>
        <taxon>Mycosphaerellaceae</taxon>
        <taxon>Cercospora</taxon>
    </lineage>
</organism>
<feature type="domain" description="Mnd1 HTH" evidence="2">
    <location>
        <begin position="15"/>
        <end position="74"/>
    </location>
</feature>
<evidence type="ECO:0000313" key="4">
    <source>
        <dbReference type="Proteomes" id="UP000799539"/>
    </source>
</evidence>
<dbReference type="EMBL" id="ML992672">
    <property type="protein sequence ID" value="KAF2212857.1"/>
    <property type="molecule type" value="Genomic_DNA"/>
</dbReference>
<accession>A0A6A6FHA6</accession>
<proteinExistence type="predicted"/>
<dbReference type="AlphaFoldDB" id="A0A6A6FHA6"/>
<dbReference type="OrthoDB" id="9978204at2759"/>
<feature type="compositionally biased region" description="Basic and acidic residues" evidence="1">
    <location>
        <begin position="142"/>
        <end position="154"/>
    </location>
</feature>
<dbReference type="InterPro" id="IPR040453">
    <property type="entry name" value="Mnd1_HTH"/>
</dbReference>
<keyword evidence="4" id="KW-1185">Reference proteome</keyword>
<dbReference type="Proteomes" id="UP000799539">
    <property type="component" value="Unassembled WGS sequence"/>
</dbReference>
<feature type="region of interest" description="Disordered" evidence="1">
    <location>
        <begin position="131"/>
        <end position="154"/>
    </location>
</feature>
<evidence type="ECO:0000256" key="1">
    <source>
        <dbReference type="SAM" id="MobiDB-lite"/>
    </source>
</evidence>
<evidence type="ECO:0000313" key="3">
    <source>
        <dbReference type="EMBL" id="KAF2212857.1"/>
    </source>
</evidence>
<sequence>MAPKTNCNAQKLNTIQSWFRKSRSVWSIKELEKQLPSVSSINGMQVKDYVQTLHDDNKISCEKIGSGNWYWAFQSQRAKTTQDKLAAAHAEYEKIAATVEDFKRRLDVRAAEIQEEMDAAAASAAAAAAAAADEQEGGKGATESRETLQSRSGQLEKEVCGMKQELEAYSGEDPTALQKMQEGVCGDYAMAEMFTEDIYSMESWFKKQGAEELVGTFPETVYGEEWSAEDATLLAHDPLESWFFE</sequence>
<gene>
    <name evidence="3" type="ORF">CERZMDRAFT_84467</name>
</gene>
<name>A0A6A6FHA6_9PEZI</name>
<protein>
    <recommendedName>
        <fullName evidence="2">Mnd1 HTH domain-containing protein</fullName>
    </recommendedName>
</protein>